<feature type="domain" description="C2H2-type" evidence="10">
    <location>
        <begin position="37"/>
        <end position="64"/>
    </location>
</feature>
<evidence type="ECO:0000256" key="6">
    <source>
        <dbReference type="ARBA" id="ARBA00023015"/>
    </source>
</evidence>
<evidence type="ECO:0000256" key="3">
    <source>
        <dbReference type="ARBA" id="ARBA00022737"/>
    </source>
</evidence>
<dbReference type="FunFam" id="3.30.160.60:FF:000012">
    <property type="entry name" value="RB-associated KRAB zinc finger protein-like"/>
    <property type="match status" value="1"/>
</dbReference>
<dbReference type="SMART" id="SM00355">
    <property type="entry name" value="ZnF_C2H2"/>
    <property type="match status" value="3"/>
</dbReference>
<comment type="subcellular location">
    <subcellularLocation>
        <location evidence="1">Nucleus</location>
    </subcellularLocation>
</comment>
<dbReference type="OrthoDB" id="3498215at2759"/>
<evidence type="ECO:0000256" key="7">
    <source>
        <dbReference type="ARBA" id="ARBA00023163"/>
    </source>
</evidence>
<gene>
    <name evidence="11" type="ORF">B0I35DRAFT_415495</name>
</gene>
<feature type="domain" description="C2H2-type" evidence="10">
    <location>
        <begin position="9"/>
        <end position="38"/>
    </location>
</feature>
<dbReference type="Gene3D" id="3.30.160.60">
    <property type="entry name" value="Classic Zinc Finger"/>
    <property type="match status" value="2"/>
</dbReference>
<dbReference type="PROSITE" id="PS50157">
    <property type="entry name" value="ZINC_FINGER_C2H2_2"/>
    <property type="match status" value="2"/>
</dbReference>
<dbReference type="InterPro" id="IPR013087">
    <property type="entry name" value="Znf_C2H2_type"/>
</dbReference>
<dbReference type="GO" id="GO:0045944">
    <property type="term" value="P:positive regulation of transcription by RNA polymerase II"/>
    <property type="evidence" value="ECO:0007669"/>
    <property type="project" value="UniProtKB-ARBA"/>
</dbReference>
<keyword evidence="4 9" id="KW-0863">Zinc-finger</keyword>
<comment type="caution">
    <text evidence="11">The sequence shown here is derived from an EMBL/GenBank/DDBJ whole genome shotgun (WGS) entry which is preliminary data.</text>
</comment>
<protein>
    <recommendedName>
        <fullName evidence="10">C2H2-type domain-containing protein</fullName>
    </recommendedName>
</protein>
<dbReference type="GO" id="GO:0005634">
    <property type="term" value="C:nucleus"/>
    <property type="evidence" value="ECO:0007669"/>
    <property type="project" value="UniProtKB-SubCell"/>
</dbReference>
<dbReference type="AlphaFoldDB" id="A0A8K0WJ09"/>
<dbReference type="InterPro" id="IPR036236">
    <property type="entry name" value="Znf_C2H2_sf"/>
</dbReference>
<keyword evidence="5" id="KW-0862">Zinc</keyword>
<evidence type="ECO:0000256" key="8">
    <source>
        <dbReference type="ARBA" id="ARBA00023242"/>
    </source>
</evidence>
<keyword evidence="6" id="KW-0805">Transcription regulation</keyword>
<evidence type="ECO:0000256" key="4">
    <source>
        <dbReference type="ARBA" id="ARBA00022771"/>
    </source>
</evidence>
<dbReference type="GO" id="GO:0008270">
    <property type="term" value="F:zinc ion binding"/>
    <property type="evidence" value="ECO:0007669"/>
    <property type="project" value="UniProtKB-KW"/>
</dbReference>
<keyword evidence="2" id="KW-0479">Metal-binding</keyword>
<dbReference type="PANTHER" id="PTHR19818:SF139">
    <property type="entry name" value="PAIR-RULE PROTEIN ODD-PAIRED"/>
    <property type="match status" value="1"/>
</dbReference>
<dbReference type="PROSITE" id="PS00028">
    <property type="entry name" value="ZINC_FINGER_C2H2_1"/>
    <property type="match status" value="1"/>
</dbReference>
<dbReference type="InterPro" id="IPR050329">
    <property type="entry name" value="GLI_C2H2-zinc-finger"/>
</dbReference>
<evidence type="ECO:0000256" key="2">
    <source>
        <dbReference type="ARBA" id="ARBA00022723"/>
    </source>
</evidence>
<dbReference type="SUPFAM" id="SSF57667">
    <property type="entry name" value="beta-beta-alpha zinc fingers"/>
    <property type="match status" value="1"/>
</dbReference>
<evidence type="ECO:0000313" key="12">
    <source>
        <dbReference type="Proteomes" id="UP000813444"/>
    </source>
</evidence>
<dbReference type="GO" id="GO:0000978">
    <property type="term" value="F:RNA polymerase II cis-regulatory region sequence-specific DNA binding"/>
    <property type="evidence" value="ECO:0007669"/>
    <property type="project" value="TreeGrafter"/>
</dbReference>
<keyword evidence="3" id="KW-0677">Repeat</keyword>
<dbReference type="GO" id="GO:0000981">
    <property type="term" value="F:DNA-binding transcription factor activity, RNA polymerase II-specific"/>
    <property type="evidence" value="ECO:0007669"/>
    <property type="project" value="TreeGrafter"/>
</dbReference>
<name>A0A8K0WJ09_9HYPO</name>
<evidence type="ECO:0000259" key="10">
    <source>
        <dbReference type="PROSITE" id="PS50157"/>
    </source>
</evidence>
<dbReference type="Proteomes" id="UP000813444">
    <property type="component" value="Unassembled WGS sequence"/>
</dbReference>
<accession>A0A8K0WJ09</accession>
<dbReference type="PANTHER" id="PTHR19818">
    <property type="entry name" value="ZINC FINGER PROTEIN ZIC AND GLI"/>
    <property type="match status" value="1"/>
</dbReference>
<evidence type="ECO:0000256" key="1">
    <source>
        <dbReference type="ARBA" id="ARBA00004123"/>
    </source>
</evidence>
<keyword evidence="12" id="KW-1185">Reference proteome</keyword>
<keyword evidence="7" id="KW-0804">Transcription</keyword>
<evidence type="ECO:0000256" key="9">
    <source>
        <dbReference type="PROSITE-ProRule" id="PRU00042"/>
    </source>
</evidence>
<keyword evidence="8" id="KW-0539">Nucleus</keyword>
<reference evidence="11" key="1">
    <citation type="journal article" date="2021" name="Nat. Commun.">
        <title>Genetic determinants of endophytism in the Arabidopsis root mycobiome.</title>
        <authorList>
            <person name="Mesny F."/>
            <person name="Miyauchi S."/>
            <person name="Thiergart T."/>
            <person name="Pickel B."/>
            <person name="Atanasova L."/>
            <person name="Karlsson M."/>
            <person name="Huettel B."/>
            <person name="Barry K.W."/>
            <person name="Haridas S."/>
            <person name="Chen C."/>
            <person name="Bauer D."/>
            <person name="Andreopoulos W."/>
            <person name="Pangilinan J."/>
            <person name="LaButti K."/>
            <person name="Riley R."/>
            <person name="Lipzen A."/>
            <person name="Clum A."/>
            <person name="Drula E."/>
            <person name="Henrissat B."/>
            <person name="Kohler A."/>
            <person name="Grigoriev I.V."/>
            <person name="Martin F.M."/>
            <person name="Hacquard S."/>
        </authorList>
    </citation>
    <scope>NUCLEOTIDE SEQUENCE</scope>
    <source>
        <strain evidence="11">MPI-CAGE-CH-0235</strain>
    </source>
</reference>
<sequence length="303" mass="34216">MNEPAAGALTCTWENCKKKYDKLKLLNRHIQSHTRPFECITCKKRFGRAGYLKDHKRVHTGEKLYECCGKEFSTHSNYTTHRRNFHFLGNISTHDLVSTEPSEFTPSELSVHDAAPSANCGCLSSFCLALDVIAKPTMDIVDATMDIVDAMRTARNASERLHEATKLHALTQGFQSPECFSTLVLKICYTYARIVDAVNKEVESAGQRLVWFAFEDAEENTNTDPQAWRKSIMSIIHSDIYGIAGTIDRHELRVGILNEASIALDMMVIWLDPDEENGTTRSWGKTLDDSVQRVVRQQDAVLQ</sequence>
<organism evidence="11 12">
    <name type="scientific">Stachybotrys elegans</name>
    <dbReference type="NCBI Taxonomy" id="80388"/>
    <lineage>
        <taxon>Eukaryota</taxon>
        <taxon>Fungi</taxon>
        <taxon>Dikarya</taxon>
        <taxon>Ascomycota</taxon>
        <taxon>Pezizomycotina</taxon>
        <taxon>Sordariomycetes</taxon>
        <taxon>Hypocreomycetidae</taxon>
        <taxon>Hypocreales</taxon>
        <taxon>Stachybotryaceae</taxon>
        <taxon>Stachybotrys</taxon>
    </lineage>
</organism>
<proteinExistence type="predicted"/>
<evidence type="ECO:0000256" key="5">
    <source>
        <dbReference type="ARBA" id="ARBA00022833"/>
    </source>
</evidence>
<evidence type="ECO:0000313" key="11">
    <source>
        <dbReference type="EMBL" id="KAH7302919.1"/>
    </source>
</evidence>
<dbReference type="EMBL" id="JAGPNK010000046">
    <property type="protein sequence ID" value="KAH7302919.1"/>
    <property type="molecule type" value="Genomic_DNA"/>
</dbReference>